<name>A0A2G9Y887_9BACT</name>
<proteinExistence type="inferred from homology"/>
<comment type="subunit">
    <text evidence="8">Component of the Sec protein translocase complex. Heterotrimer consisting of SecY, SecE and SecG subunits. The heterotrimers can form oligomers, although 1 heterotrimer is thought to be able to translocate proteins. Interacts with the ribosome. Interacts with SecDF, and other proteins may be involved. Interacts with SecA.</text>
</comment>
<keyword evidence="4 8" id="KW-0653">Protein transport</keyword>
<evidence type="ECO:0000256" key="7">
    <source>
        <dbReference type="ARBA" id="ARBA00023136"/>
    </source>
</evidence>
<evidence type="ECO:0000313" key="10">
    <source>
        <dbReference type="Proteomes" id="UP000230392"/>
    </source>
</evidence>
<dbReference type="GO" id="GO:0008320">
    <property type="term" value="F:protein transmembrane transporter activity"/>
    <property type="evidence" value="ECO:0007669"/>
    <property type="project" value="UniProtKB-UniRule"/>
</dbReference>
<keyword evidence="8" id="KW-1003">Cell membrane</keyword>
<comment type="subcellular location">
    <subcellularLocation>
        <location evidence="8">Cell membrane</location>
        <topology evidence="8">Single-pass membrane protein</topology>
    </subcellularLocation>
    <subcellularLocation>
        <location evidence="1">Membrane</location>
    </subcellularLocation>
</comment>
<dbReference type="InterPro" id="IPR005807">
    <property type="entry name" value="SecE_bac"/>
</dbReference>
<evidence type="ECO:0000256" key="2">
    <source>
        <dbReference type="ARBA" id="ARBA00022448"/>
    </source>
</evidence>
<keyword evidence="6 8" id="KW-0811">Translocation</keyword>
<evidence type="ECO:0000256" key="3">
    <source>
        <dbReference type="ARBA" id="ARBA00022692"/>
    </source>
</evidence>
<dbReference type="GO" id="GO:0009306">
    <property type="term" value="P:protein secretion"/>
    <property type="evidence" value="ECO:0007669"/>
    <property type="project" value="UniProtKB-UniRule"/>
</dbReference>
<dbReference type="InterPro" id="IPR001901">
    <property type="entry name" value="Translocase_SecE/Sec61-g"/>
</dbReference>
<dbReference type="EMBL" id="PCRF01000282">
    <property type="protein sequence ID" value="PIP15458.1"/>
    <property type="molecule type" value="Genomic_DNA"/>
</dbReference>
<comment type="similarity">
    <text evidence="8">Belongs to the SecE/SEC61-gamma family.</text>
</comment>
<sequence>MKTAEWLKGYLEGVRLEFKKITWPPPLTLRQLTIFVLILVLILALFAEIVDALCSKLIQLILK</sequence>
<keyword evidence="3 8" id="KW-0812">Transmembrane</keyword>
<comment type="caution">
    <text evidence="9">The sequence shown here is derived from an EMBL/GenBank/DDBJ whole genome shotgun (WGS) entry which is preliminary data.</text>
</comment>
<evidence type="ECO:0000256" key="8">
    <source>
        <dbReference type="HAMAP-Rule" id="MF_00422"/>
    </source>
</evidence>
<dbReference type="InterPro" id="IPR038379">
    <property type="entry name" value="SecE_sf"/>
</dbReference>
<dbReference type="NCBIfam" id="TIGR00964">
    <property type="entry name" value="secE_bact"/>
    <property type="match status" value="1"/>
</dbReference>
<dbReference type="Gene3D" id="1.20.5.1030">
    <property type="entry name" value="Preprotein translocase secy subunit"/>
    <property type="match status" value="1"/>
</dbReference>
<evidence type="ECO:0000256" key="1">
    <source>
        <dbReference type="ARBA" id="ARBA00004370"/>
    </source>
</evidence>
<keyword evidence="2 8" id="KW-0813">Transport</keyword>
<evidence type="ECO:0000313" key="9">
    <source>
        <dbReference type="EMBL" id="PIP15458.1"/>
    </source>
</evidence>
<keyword evidence="5 8" id="KW-1133">Transmembrane helix</keyword>
<reference evidence="9 10" key="1">
    <citation type="submission" date="2017-09" db="EMBL/GenBank/DDBJ databases">
        <title>Depth-based differentiation of microbial function through sediment-hosted aquifers and enrichment of novel symbionts in the deep terrestrial subsurface.</title>
        <authorList>
            <person name="Probst A.J."/>
            <person name="Ladd B."/>
            <person name="Jarett J.K."/>
            <person name="Geller-Mcgrath D.E."/>
            <person name="Sieber C.M."/>
            <person name="Emerson J.B."/>
            <person name="Anantharaman K."/>
            <person name="Thomas B.C."/>
            <person name="Malmstrom R."/>
            <person name="Stieglmeier M."/>
            <person name="Klingl A."/>
            <person name="Woyke T."/>
            <person name="Ryan C.M."/>
            <person name="Banfield J.F."/>
        </authorList>
    </citation>
    <scope>NUCLEOTIDE SEQUENCE [LARGE SCALE GENOMIC DNA]</scope>
    <source>
        <strain evidence="9">CG23_combo_of_CG06-09_8_20_14_all_48_7</strain>
    </source>
</reference>
<feature type="transmembrane region" description="Helical" evidence="8">
    <location>
        <begin position="32"/>
        <end position="54"/>
    </location>
</feature>
<dbReference type="GO" id="GO:0006605">
    <property type="term" value="P:protein targeting"/>
    <property type="evidence" value="ECO:0007669"/>
    <property type="project" value="UniProtKB-UniRule"/>
</dbReference>
<dbReference type="AlphaFoldDB" id="A0A2G9Y887"/>
<evidence type="ECO:0000256" key="6">
    <source>
        <dbReference type="ARBA" id="ARBA00023010"/>
    </source>
</evidence>
<dbReference type="GO" id="GO:0005886">
    <property type="term" value="C:plasma membrane"/>
    <property type="evidence" value="ECO:0007669"/>
    <property type="project" value="UniProtKB-SubCell"/>
</dbReference>
<gene>
    <name evidence="8 9" type="primary">secE</name>
    <name evidence="9" type="ORF">COX46_05795</name>
</gene>
<keyword evidence="7 8" id="KW-0472">Membrane</keyword>
<protein>
    <recommendedName>
        <fullName evidence="8">Protein translocase subunit SecE</fullName>
    </recommendedName>
</protein>
<organism evidence="9 10">
    <name type="scientific">bacterium (Candidatus Ratteibacteria) CG23_combo_of_CG06-09_8_20_14_all_48_7</name>
    <dbReference type="NCBI Taxonomy" id="2014292"/>
    <lineage>
        <taxon>Bacteria</taxon>
        <taxon>Candidatus Ratteibacteria</taxon>
    </lineage>
</organism>
<dbReference type="HAMAP" id="MF_00422">
    <property type="entry name" value="SecE"/>
    <property type="match status" value="1"/>
</dbReference>
<evidence type="ECO:0000256" key="4">
    <source>
        <dbReference type="ARBA" id="ARBA00022927"/>
    </source>
</evidence>
<accession>A0A2G9Y887</accession>
<dbReference type="Proteomes" id="UP000230392">
    <property type="component" value="Unassembled WGS sequence"/>
</dbReference>
<dbReference type="GO" id="GO:0043952">
    <property type="term" value="P:protein transport by the Sec complex"/>
    <property type="evidence" value="ECO:0007669"/>
    <property type="project" value="UniProtKB-UniRule"/>
</dbReference>
<dbReference type="GO" id="GO:0065002">
    <property type="term" value="P:intracellular protein transmembrane transport"/>
    <property type="evidence" value="ECO:0007669"/>
    <property type="project" value="UniProtKB-UniRule"/>
</dbReference>
<dbReference type="Pfam" id="PF00584">
    <property type="entry name" value="SecE"/>
    <property type="match status" value="1"/>
</dbReference>
<comment type="function">
    <text evidence="8">Essential subunit of the Sec protein translocation channel SecYEG. Clamps together the 2 halves of SecY. May contact the channel plug during translocation.</text>
</comment>
<evidence type="ECO:0000256" key="5">
    <source>
        <dbReference type="ARBA" id="ARBA00022989"/>
    </source>
</evidence>